<evidence type="ECO:0000256" key="6">
    <source>
        <dbReference type="ARBA" id="ARBA00023004"/>
    </source>
</evidence>
<keyword evidence="13" id="KW-0732">Signal</keyword>
<protein>
    <submittedName>
        <fullName evidence="16">TonB-dependent receptor</fullName>
    </submittedName>
</protein>
<dbReference type="InterPro" id="IPR036942">
    <property type="entry name" value="Beta-barrel_TonB_sf"/>
</dbReference>
<keyword evidence="6" id="KW-0408">Iron</keyword>
<evidence type="ECO:0000256" key="5">
    <source>
        <dbReference type="ARBA" id="ARBA00022692"/>
    </source>
</evidence>
<dbReference type="PROSITE" id="PS52016">
    <property type="entry name" value="TONB_DEPENDENT_REC_3"/>
    <property type="match status" value="1"/>
</dbReference>
<keyword evidence="8 12" id="KW-0798">TonB box</keyword>
<proteinExistence type="inferred from homology"/>
<dbReference type="Gene3D" id="2.40.170.20">
    <property type="entry name" value="TonB-dependent receptor, beta-barrel domain"/>
    <property type="match status" value="1"/>
</dbReference>
<dbReference type="RefSeq" id="WP_265267608.1">
    <property type="nucleotide sequence ID" value="NZ_JANFAV010000001.1"/>
</dbReference>
<feature type="signal peptide" evidence="13">
    <location>
        <begin position="1"/>
        <end position="22"/>
    </location>
</feature>
<dbReference type="Proteomes" id="UP001165565">
    <property type="component" value="Unassembled WGS sequence"/>
</dbReference>
<keyword evidence="3 11" id="KW-1134">Transmembrane beta strand</keyword>
<accession>A0AA41ZBE3</accession>
<feature type="domain" description="TonB-dependent receptor plug" evidence="15">
    <location>
        <begin position="54"/>
        <end position="157"/>
    </location>
</feature>
<dbReference type="Pfam" id="PF07715">
    <property type="entry name" value="Plug"/>
    <property type="match status" value="1"/>
</dbReference>
<keyword evidence="17" id="KW-1185">Reference proteome</keyword>
<evidence type="ECO:0000259" key="14">
    <source>
        <dbReference type="Pfam" id="PF00593"/>
    </source>
</evidence>
<evidence type="ECO:0000256" key="1">
    <source>
        <dbReference type="ARBA" id="ARBA00004571"/>
    </source>
</evidence>
<keyword evidence="2 11" id="KW-0813">Transport</keyword>
<evidence type="ECO:0000313" key="16">
    <source>
        <dbReference type="EMBL" id="MCW6533591.1"/>
    </source>
</evidence>
<evidence type="ECO:0000256" key="9">
    <source>
        <dbReference type="ARBA" id="ARBA00023136"/>
    </source>
</evidence>
<keyword evidence="7" id="KW-0406">Ion transport</keyword>
<sequence length="761" mass="82068">MNRIAWATCASVLALAAVPAASQDLPQPPKDGANSTASGGDIIVTATRSATLLSKTPIAMTAVAGDQLVQEGVANPTQLAEKVPNVSIVRNNGLQITIRGVTSTDGTEKGDPSAAFLVNGVYVARPQAQEVSFFDLERVEVLRGPQGTLYGRNTTAGLINLISARPKFDLGAQVDASYESYNHYNVTAVVNAPVVTDVLAVRLAGNFDRYDSYVKNTSGDGFSLDPYKDNKSARLSVLFKPTSDISLLLVGDYSKLKGTRIGSVPTTNFFTGAEPLTNLNATQPAQAIYNTRGASSDQLRSSNTPQLWSPYVDNTDKGIMGELNIGMGPFTLTYLGSYRESERHEHATGLGGLNRSTFDGNYWQTSHEVRLAYDHGPLKVQAGGYYFKEESGIYFFLLNPQDLGLPAVATRFGFPQDPTIASNKSAFGQASYELLPKLRLTAGVRYSSDDKSRVGATVFDTDPAAGIPGNRVTLQINNASRNFSKTTWRGGIDYDSPIGLLYASVSTGYKAGGFNDGCLAGPGAPSRCVYTVKELYYQPETLTAYEAGFKLHTADNSLRLNASVFHYDYQGLQLSQVGDFGGCGLCQLTTNAAKAKIDGVELEAYLKPANALQIEMGFNWLDARYAQYNPGRVGPKGPVSLDFNGHPLNRSPKVSGRIGATYTIDLGSAGSLVTNVMLNYSSKYYLTDLANLIDYIQPAYTKTDLSITYKAANDKYYIGAYVLNVENNVVLTNAGWGNFGRDGTVNFQDPRRFGVRAGIKF</sequence>
<evidence type="ECO:0000256" key="12">
    <source>
        <dbReference type="RuleBase" id="RU003357"/>
    </source>
</evidence>
<dbReference type="InterPro" id="IPR000531">
    <property type="entry name" value="Beta-barrel_TonB"/>
</dbReference>
<evidence type="ECO:0000313" key="17">
    <source>
        <dbReference type="Proteomes" id="UP001165565"/>
    </source>
</evidence>
<dbReference type="GO" id="GO:0006826">
    <property type="term" value="P:iron ion transport"/>
    <property type="evidence" value="ECO:0007669"/>
    <property type="project" value="UniProtKB-KW"/>
</dbReference>
<evidence type="ECO:0000256" key="3">
    <source>
        <dbReference type="ARBA" id="ARBA00022452"/>
    </source>
</evidence>
<keyword evidence="16" id="KW-0675">Receptor</keyword>
<dbReference type="InterPro" id="IPR039426">
    <property type="entry name" value="TonB-dep_rcpt-like"/>
</dbReference>
<reference evidence="16" key="1">
    <citation type="submission" date="2022-06" db="EMBL/GenBank/DDBJ databases">
        <title>Sphingomonas sp. nov. isolated from rhizosphere soil of tomato.</title>
        <authorList>
            <person name="Dong H."/>
            <person name="Gao R."/>
        </authorList>
    </citation>
    <scope>NUCLEOTIDE SEQUENCE</scope>
    <source>
        <strain evidence="16">MMSM24</strain>
    </source>
</reference>
<dbReference type="PANTHER" id="PTHR32552:SF81">
    <property type="entry name" value="TONB-DEPENDENT OUTER MEMBRANE RECEPTOR"/>
    <property type="match status" value="1"/>
</dbReference>
<evidence type="ECO:0000259" key="15">
    <source>
        <dbReference type="Pfam" id="PF07715"/>
    </source>
</evidence>
<keyword evidence="5 11" id="KW-0812">Transmembrane</keyword>
<feature type="domain" description="TonB-dependent receptor-like beta-barrel" evidence="14">
    <location>
        <begin position="299"/>
        <end position="725"/>
    </location>
</feature>
<dbReference type="Pfam" id="PF00593">
    <property type="entry name" value="TonB_dep_Rec_b-barrel"/>
    <property type="match status" value="1"/>
</dbReference>
<keyword evidence="10 11" id="KW-0998">Cell outer membrane</keyword>
<organism evidence="16 17">
    <name type="scientific">Sphingomonas lycopersici</name>
    <dbReference type="NCBI Taxonomy" id="2951807"/>
    <lineage>
        <taxon>Bacteria</taxon>
        <taxon>Pseudomonadati</taxon>
        <taxon>Pseudomonadota</taxon>
        <taxon>Alphaproteobacteria</taxon>
        <taxon>Sphingomonadales</taxon>
        <taxon>Sphingomonadaceae</taxon>
        <taxon>Sphingomonas</taxon>
    </lineage>
</organism>
<evidence type="ECO:0000256" key="7">
    <source>
        <dbReference type="ARBA" id="ARBA00023065"/>
    </source>
</evidence>
<evidence type="ECO:0000256" key="8">
    <source>
        <dbReference type="ARBA" id="ARBA00023077"/>
    </source>
</evidence>
<dbReference type="GO" id="GO:0009279">
    <property type="term" value="C:cell outer membrane"/>
    <property type="evidence" value="ECO:0007669"/>
    <property type="project" value="UniProtKB-SubCell"/>
</dbReference>
<gene>
    <name evidence="16" type="ORF">NEE01_02195</name>
</gene>
<dbReference type="PANTHER" id="PTHR32552">
    <property type="entry name" value="FERRICHROME IRON RECEPTOR-RELATED"/>
    <property type="match status" value="1"/>
</dbReference>
<dbReference type="CDD" id="cd01347">
    <property type="entry name" value="ligand_gated_channel"/>
    <property type="match status" value="1"/>
</dbReference>
<comment type="caution">
    <text evidence="16">The sequence shown here is derived from an EMBL/GenBank/DDBJ whole genome shotgun (WGS) entry which is preliminary data.</text>
</comment>
<evidence type="ECO:0000256" key="11">
    <source>
        <dbReference type="PROSITE-ProRule" id="PRU01360"/>
    </source>
</evidence>
<evidence type="ECO:0000256" key="10">
    <source>
        <dbReference type="ARBA" id="ARBA00023237"/>
    </source>
</evidence>
<comment type="subcellular location">
    <subcellularLocation>
        <location evidence="1 11">Cell outer membrane</location>
        <topology evidence="1 11">Multi-pass membrane protein</topology>
    </subcellularLocation>
</comment>
<keyword evidence="4" id="KW-0410">Iron transport</keyword>
<evidence type="ECO:0000256" key="2">
    <source>
        <dbReference type="ARBA" id="ARBA00022448"/>
    </source>
</evidence>
<feature type="chain" id="PRO_5041244539" evidence="13">
    <location>
        <begin position="23"/>
        <end position="761"/>
    </location>
</feature>
<dbReference type="AlphaFoldDB" id="A0AA41ZBE3"/>
<dbReference type="EMBL" id="JANFAV010000001">
    <property type="protein sequence ID" value="MCW6533591.1"/>
    <property type="molecule type" value="Genomic_DNA"/>
</dbReference>
<name>A0AA41ZBE3_9SPHN</name>
<keyword evidence="9 11" id="KW-0472">Membrane</keyword>
<dbReference type="SUPFAM" id="SSF56935">
    <property type="entry name" value="Porins"/>
    <property type="match status" value="1"/>
</dbReference>
<evidence type="ECO:0000256" key="13">
    <source>
        <dbReference type="SAM" id="SignalP"/>
    </source>
</evidence>
<evidence type="ECO:0000256" key="4">
    <source>
        <dbReference type="ARBA" id="ARBA00022496"/>
    </source>
</evidence>
<dbReference type="InterPro" id="IPR012910">
    <property type="entry name" value="Plug_dom"/>
</dbReference>
<comment type="similarity">
    <text evidence="11 12">Belongs to the TonB-dependent receptor family.</text>
</comment>